<keyword evidence="7" id="KW-0460">Magnesium</keyword>
<dbReference type="EC" id="3.1.3.16" evidence="4"/>
<dbReference type="InterPro" id="IPR036457">
    <property type="entry name" value="PPM-type-like_dom_sf"/>
</dbReference>
<evidence type="ECO:0000256" key="9">
    <source>
        <dbReference type="ARBA" id="ARBA00023211"/>
    </source>
</evidence>
<dbReference type="CDD" id="cd00143">
    <property type="entry name" value="PP2Cc"/>
    <property type="match status" value="1"/>
</dbReference>
<evidence type="ECO:0000256" key="2">
    <source>
        <dbReference type="ARBA" id="ARBA00001946"/>
    </source>
</evidence>
<evidence type="ECO:0000259" key="13">
    <source>
        <dbReference type="PROSITE" id="PS51746"/>
    </source>
</evidence>
<evidence type="ECO:0000256" key="7">
    <source>
        <dbReference type="ARBA" id="ARBA00022842"/>
    </source>
</evidence>
<evidence type="ECO:0000256" key="11">
    <source>
        <dbReference type="ARBA" id="ARBA00048336"/>
    </source>
</evidence>
<evidence type="ECO:0000256" key="5">
    <source>
        <dbReference type="ARBA" id="ARBA00022723"/>
    </source>
</evidence>
<dbReference type="OrthoDB" id="10264738at2759"/>
<dbReference type="SUPFAM" id="SSF81606">
    <property type="entry name" value="PP2C-like"/>
    <property type="match status" value="1"/>
</dbReference>
<keyword evidence="5" id="KW-0479">Metal-binding</keyword>
<feature type="region of interest" description="Disordered" evidence="12">
    <location>
        <begin position="105"/>
        <end position="130"/>
    </location>
</feature>
<comment type="similarity">
    <text evidence="3">Belongs to the PP2C family.</text>
</comment>
<feature type="compositionally biased region" description="Low complexity" evidence="12">
    <location>
        <begin position="114"/>
        <end position="129"/>
    </location>
</feature>
<dbReference type="GeneID" id="103702012"/>
<keyword evidence="8" id="KW-0904">Protein phosphatase</keyword>
<evidence type="ECO:0000256" key="1">
    <source>
        <dbReference type="ARBA" id="ARBA00001936"/>
    </source>
</evidence>
<dbReference type="InterPro" id="IPR001932">
    <property type="entry name" value="PPM-type_phosphatase-like_dom"/>
</dbReference>
<keyword evidence="9" id="KW-0464">Manganese</keyword>
<name>A0A8B7BP43_PHODC</name>
<evidence type="ECO:0000256" key="3">
    <source>
        <dbReference type="ARBA" id="ARBA00006702"/>
    </source>
</evidence>
<dbReference type="Pfam" id="PF00481">
    <property type="entry name" value="PP2C"/>
    <property type="match status" value="1"/>
</dbReference>
<accession>A0A8B7BP43</accession>
<dbReference type="PROSITE" id="PS51746">
    <property type="entry name" value="PPM_2"/>
    <property type="match status" value="1"/>
</dbReference>
<dbReference type="RefSeq" id="XP_008782499.2">
    <property type="nucleotide sequence ID" value="XM_008784277.3"/>
</dbReference>
<evidence type="ECO:0000313" key="14">
    <source>
        <dbReference type="Proteomes" id="UP000228380"/>
    </source>
</evidence>
<feature type="domain" description="PPM-type phosphatase" evidence="13">
    <location>
        <begin position="38"/>
        <end position="340"/>
    </location>
</feature>
<keyword evidence="14" id="KW-1185">Reference proteome</keyword>
<comment type="cofactor">
    <cofactor evidence="2">
        <name>Mg(2+)</name>
        <dbReference type="ChEBI" id="CHEBI:18420"/>
    </cofactor>
</comment>
<reference evidence="15" key="2">
    <citation type="submission" date="2025-08" db="UniProtKB">
        <authorList>
            <consortium name="RefSeq"/>
        </authorList>
    </citation>
    <scope>IDENTIFICATION</scope>
    <source>
        <tissue evidence="15">Young leaves</tissue>
    </source>
</reference>
<comment type="catalytic activity">
    <reaction evidence="10">
        <text>O-phospho-L-seryl-[protein] + H2O = L-seryl-[protein] + phosphate</text>
        <dbReference type="Rhea" id="RHEA:20629"/>
        <dbReference type="Rhea" id="RHEA-COMP:9863"/>
        <dbReference type="Rhea" id="RHEA-COMP:11604"/>
        <dbReference type="ChEBI" id="CHEBI:15377"/>
        <dbReference type="ChEBI" id="CHEBI:29999"/>
        <dbReference type="ChEBI" id="CHEBI:43474"/>
        <dbReference type="ChEBI" id="CHEBI:83421"/>
        <dbReference type="EC" id="3.1.3.16"/>
    </reaction>
</comment>
<evidence type="ECO:0000256" key="6">
    <source>
        <dbReference type="ARBA" id="ARBA00022801"/>
    </source>
</evidence>
<evidence type="ECO:0000313" key="15">
    <source>
        <dbReference type="RefSeq" id="XP_008782499.2"/>
    </source>
</evidence>
<dbReference type="KEGG" id="pda:103702012"/>
<dbReference type="Gene3D" id="3.60.40.10">
    <property type="entry name" value="PPM-type phosphatase domain"/>
    <property type="match status" value="1"/>
</dbReference>
<dbReference type="Proteomes" id="UP000228380">
    <property type="component" value="Chromosome 8"/>
</dbReference>
<evidence type="ECO:0000256" key="12">
    <source>
        <dbReference type="SAM" id="MobiDB-lite"/>
    </source>
</evidence>
<gene>
    <name evidence="15" type="primary">LOC103702012</name>
</gene>
<dbReference type="GO" id="GO:0046872">
    <property type="term" value="F:metal ion binding"/>
    <property type="evidence" value="ECO:0007669"/>
    <property type="project" value="UniProtKB-KW"/>
</dbReference>
<evidence type="ECO:0000256" key="10">
    <source>
        <dbReference type="ARBA" id="ARBA00047761"/>
    </source>
</evidence>
<dbReference type="AlphaFoldDB" id="A0A8B7BP43"/>
<organism evidence="14 15">
    <name type="scientific">Phoenix dactylifera</name>
    <name type="common">Date palm</name>
    <dbReference type="NCBI Taxonomy" id="42345"/>
    <lineage>
        <taxon>Eukaryota</taxon>
        <taxon>Viridiplantae</taxon>
        <taxon>Streptophyta</taxon>
        <taxon>Embryophyta</taxon>
        <taxon>Tracheophyta</taxon>
        <taxon>Spermatophyta</taxon>
        <taxon>Magnoliopsida</taxon>
        <taxon>Liliopsida</taxon>
        <taxon>Arecaceae</taxon>
        <taxon>Coryphoideae</taxon>
        <taxon>Phoeniceae</taxon>
        <taxon>Phoenix</taxon>
    </lineage>
</organism>
<protein>
    <recommendedName>
        <fullName evidence="4">protein-serine/threonine phosphatase</fullName>
        <ecNumber evidence="4">3.1.3.16</ecNumber>
    </recommendedName>
</protein>
<keyword evidence="6" id="KW-0378">Hydrolase</keyword>
<dbReference type="FunFam" id="3.60.40.10:FF:000063">
    <property type="entry name" value="Probable protein phosphatase 2C 12"/>
    <property type="match status" value="1"/>
</dbReference>
<dbReference type="SMART" id="SM00332">
    <property type="entry name" value="PP2Cc"/>
    <property type="match status" value="1"/>
</dbReference>
<dbReference type="PANTHER" id="PTHR47992">
    <property type="entry name" value="PROTEIN PHOSPHATASE"/>
    <property type="match status" value="1"/>
</dbReference>
<evidence type="ECO:0000256" key="4">
    <source>
        <dbReference type="ARBA" id="ARBA00013081"/>
    </source>
</evidence>
<dbReference type="GO" id="GO:0004722">
    <property type="term" value="F:protein serine/threonine phosphatase activity"/>
    <property type="evidence" value="ECO:0007669"/>
    <property type="project" value="UniProtKB-EC"/>
</dbReference>
<reference evidence="14" key="1">
    <citation type="journal article" date="2019" name="Nat. Commun.">
        <title>Genome-wide association mapping of date palm fruit traits.</title>
        <authorList>
            <person name="Hazzouri K.M."/>
            <person name="Gros-Balthazard M."/>
            <person name="Flowers J.M."/>
            <person name="Copetti D."/>
            <person name="Lemansour A."/>
            <person name="Lebrun M."/>
            <person name="Masmoudi K."/>
            <person name="Ferrand S."/>
            <person name="Dhar M.I."/>
            <person name="Fresquez Z.A."/>
            <person name="Rosas U."/>
            <person name="Zhang J."/>
            <person name="Talag J."/>
            <person name="Lee S."/>
            <person name="Kudrna D."/>
            <person name="Powell R.F."/>
            <person name="Leitch I.J."/>
            <person name="Krueger R.R."/>
            <person name="Wing R.A."/>
            <person name="Amiri K.M.A."/>
            <person name="Purugganan M.D."/>
        </authorList>
    </citation>
    <scope>NUCLEOTIDE SEQUENCE [LARGE SCALE GENOMIC DNA]</scope>
    <source>
        <strain evidence="14">cv. Khalas</strain>
    </source>
</reference>
<evidence type="ECO:0000256" key="8">
    <source>
        <dbReference type="ARBA" id="ARBA00022912"/>
    </source>
</evidence>
<proteinExistence type="inferred from homology"/>
<dbReference type="InterPro" id="IPR015655">
    <property type="entry name" value="PP2C"/>
</dbReference>
<comment type="catalytic activity">
    <reaction evidence="11">
        <text>O-phospho-L-threonyl-[protein] + H2O = L-threonyl-[protein] + phosphate</text>
        <dbReference type="Rhea" id="RHEA:47004"/>
        <dbReference type="Rhea" id="RHEA-COMP:11060"/>
        <dbReference type="Rhea" id="RHEA-COMP:11605"/>
        <dbReference type="ChEBI" id="CHEBI:15377"/>
        <dbReference type="ChEBI" id="CHEBI:30013"/>
        <dbReference type="ChEBI" id="CHEBI:43474"/>
        <dbReference type="ChEBI" id="CHEBI:61977"/>
        <dbReference type="EC" id="3.1.3.16"/>
    </reaction>
</comment>
<sequence length="363" mass="40240">MGICLSSEPLEKQESDENIVCVVEEDEFGYGEGEVRMLASLYSRQGKKGPNQDAAILCTGYGMEEGVFCGVFDGHGRNGHIVSRLVRDYLPSLLLRQRNALLLAEEESDDSSDGTDASSVDADDSSLSSPETFDEWKAVFIQAFRVMDKELKLQPNLDFSFSGTTAVSIIKQGKDLIIANLGDSRAIMGTISEEGRHEAMQLTTDLKPCVPKEAARIRKNNGRIFALKDEPHTQRVWLPNDNYPGLAMARAFGDFQLKDYGVISIPQVSYRRLSERDQFIVLATDGVWDVLSNERVVSIVWSAESKEDASKALVEAAVRAWRSKFPTSKVDDCSAACLFLQDRWQGLMIPRVKKASNFCAFGA</sequence>
<comment type="cofactor">
    <cofactor evidence="1">
        <name>Mn(2+)</name>
        <dbReference type="ChEBI" id="CHEBI:29035"/>
    </cofactor>
</comment>